<keyword evidence="4" id="KW-0539">Nucleus</keyword>
<comment type="subcellular location">
    <subcellularLocation>
        <location evidence="1">Nucleus</location>
    </subcellularLocation>
</comment>
<dbReference type="Pfam" id="PF13456">
    <property type="entry name" value="RVT_3"/>
    <property type="match status" value="1"/>
</dbReference>
<dbReference type="Pfam" id="PF26576">
    <property type="entry name" value="IBH1_N"/>
    <property type="match status" value="1"/>
</dbReference>
<dbReference type="Proteomes" id="UP000467841">
    <property type="component" value="Unassembled WGS sequence"/>
</dbReference>
<dbReference type="GO" id="GO:0003676">
    <property type="term" value="F:nucleic acid binding"/>
    <property type="evidence" value="ECO:0007669"/>
    <property type="project" value="InterPro"/>
</dbReference>
<protein>
    <submittedName>
        <fullName evidence="8">Uncharacterized protein</fullName>
    </submittedName>
</protein>
<dbReference type="InterPro" id="IPR002156">
    <property type="entry name" value="RNaseH_domain"/>
</dbReference>
<feature type="domain" description="RNase H type-1" evidence="6">
    <location>
        <begin position="2"/>
        <end position="82"/>
    </location>
</feature>
<dbReference type="SUPFAM" id="SSF53098">
    <property type="entry name" value="Ribonuclease H-like"/>
    <property type="match status" value="1"/>
</dbReference>
<reference evidence="8" key="1">
    <citation type="submission" date="2020-01" db="EMBL/GenBank/DDBJ databases">
        <authorList>
            <person name="Mishra B."/>
        </authorList>
    </citation>
    <scope>NUCLEOTIDE SEQUENCE [LARGE SCALE GENOMIC DNA]</scope>
</reference>
<feature type="domain" description="IBH1-like N-terminal" evidence="7">
    <location>
        <begin position="101"/>
        <end position="160"/>
    </location>
</feature>
<name>A0A6D2KU20_9BRAS</name>
<organism evidence="8 9">
    <name type="scientific">Microthlaspi erraticum</name>
    <dbReference type="NCBI Taxonomy" id="1685480"/>
    <lineage>
        <taxon>Eukaryota</taxon>
        <taxon>Viridiplantae</taxon>
        <taxon>Streptophyta</taxon>
        <taxon>Embryophyta</taxon>
        <taxon>Tracheophyta</taxon>
        <taxon>Spermatophyta</taxon>
        <taxon>Magnoliopsida</taxon>
        <taxon>eudicotyledons</taxon>
        <taxon>Gunneridae</taxon>
        <taxon>Pentapetalae</taxon>
        <taxon>rosids</taxon>
        <taxon>malvids</taxon>
        <taxon>Brassicales</taxon>
        <taxon>Brassicaceae</taxon>
        <taxon>Coluteocarpeae</taxon>
        <taxon>Microthlaspi</taxon>
    </lineage>
</organism>
<evidence type="ECO:0000313" key="8">
    <source>
        <dbReference type="EMBL" id="CAA7052610.1"/>
    </source>
</evidence>
<gene>
    <name evidence="8" type="ORF">MERR_LOCUS39845</name>
</gene>
<dbReference type="PANTHER" id="PTHR33124">
    <property type="entry name" value="TRANSCRIPTION FACTOR IBH1-LIKE 1"/>
    <property type="match status" value="1"/>
</dbReference>
<comment type="caution">
    <text evidence="8">The sequence shown here is derived from an EMBL/GenBank/DDBJ whole genome shotgun (WGS) entry which is preliminary data.</text>
</comment>
<sequence>MIAEAIAIRSALNHALELGITSLHIKSDAQDLIRAINSQEQIKEIYGILFVVHNLASMFFFISFNVIPISENNLADTIAKNARRQLAYNKTGTSLRMNTYNMVKQEFIKNWITTLNMLDSSVEHPTSVTERKDAIRLSSDIAIAEVRSGATIWSRALISRTGNKTTNKPVARRILKKARNRIKNRCTTLRRNGNFTAKFGVRKRTELLKTLVPGGKLIEDNEYLIRETLDYIVHLRAQVDVMRAVAAVDSVAVDIPKDRRNI</sequence>
<dbReference type="Gene3D" id="3.30.420.10">
    <property type="entry name" value="Ribonuclease H-like superfamily/Ribonuclease H"/>
    <property type="match status" value="1"/>
</dbReference>
<keyword evidence="5" id="KW-0472">Membrane</keyword>
<dbReference type="InterPro" id="IPR044660">
    <property type="entry name" value="IBH1-like"/>
</dbReference>
<dbReference type="CDD" id="cd11444">
    <property type="entry name" value="bHLH_AtIBH1_like"/>
    <property type="match status" value="1"/>
</dbReference>
<dbReference type="InterPro" id="IPR059002">
    <property type="entry name" value="IBH1_N"/>
</dbReference>
<evidence type="ECO:0000256" key="2">
    <source>
        <dbReference type="ARBA" id="ARBA00023015"/>
    </source>
</evidence>
<keyword evidence="9" id="KW-1185">Reference proteome</keyword>
<evidence type="ECO:0000256" key="1">
    <source>
        <dbReference type="ARBA" id="ARBA00004123"/>
    </source>
</evidence>
<dbReference type="InterPro" id="IPR036397">
    <property type="entry name" value="RNaseH_sf"/>
</dbReference>
<dbReference type="GO" id="GO:0005634">
    <property type="term" value="C:nucleus"/>
    <property type="evidence" value="ECO:0007669"/>
    <property type="project" value="UniProtKB-SubCell"/>
</dbReference>
<feature type="transmembrane region" description="Helical" evidence="5">
    <location>
        <begin position="45"/>
        <end position="67"/>
    </location>
</feature>
<dbReference type="GO" id="GO:0004523">
    <property type="term" value="F:RNA-DNA hybrid ribonuclease activity"/>
    <property type="evidence" value="ECO:0007669"/>
    <property type="project" value="InterPro"/>
</dbReference>
<dbReference type="PANTHER" id="PTHR33124:SF101">
    <property type="entry name" value="GENOME ASSEMBLY, CHROMOSOME: A10"/>
    <property type="match status" value="1"/>
</dbReference>
<evidence type="ECO:0000313" key="9">
    <source>
        <dbReference type="Proteomes" id="UP000467841"/>
    </source>
</evidence>
<dbReference type="AlphaFoldDB" id="A0A6D2KU20"/>
<proteinExistence type="predicted"/>
<keyword evidence="5" id="KW-1133">Transmembrane helix</keyword>
<evidence type="ECO:0000259" key="7">
    <source>
        <dbReference type="Pfam" id="PF26576"/>
    </source>
</evidence>
<evidence type="ECO:0000259" key="6">
    <source>
        <dbReference type="Pfam" id="PF13456"/>
    </source>
</evidence>
<dbReference type="InterPro" id="IPR044549">
    <property type="entry name" value="bHLH_AtIBH1-like"/>
</dbReference>
<evidence type="ECO:0000256" key="4">
    <source>
        <dbReference type="ARBA" id="ARBA00023242"/>
    </source>
</evidence>
<keyword evidence="3" id="KW-0804">Transcription</keyword>
<dbReference type="EMBL" id="CACVBM020001504">
    <property type="protein sequence ID" value="CAA7052610.1"/>
    <property type="molecule type" value="Genomic_DNA"/>
</dbReference>
<dbReference type="GO" id="GO:0006355">
    <property type="term" value="P:regulation of DNA-templated transcription"/>
    <property type="evidence" value="ECO:0007669"/>
    <property type="project" value="InterPro"/>
</dbReference>
<evidence type="ECO:0000256" key="5">
    <source>
        <dbReference type="SAM" id="Phobius"/>
    </source>
</evidence>
<keyword evidence="2" id="KW-0805">Transcription regulation</keyword>
<dbReference type="InterPro" id="IPR012337">
    <property type="entry name" value="RNaseH-like_sf"/>
</dbReference>
<keyword evidence="5" id="KW-0812">Transmembrane</keyword>
<accession>A0A6D2KU20</accession>
<evidence type="ECO:0000256" key="3">
    <source>
        <dbReference type="ARBA" id="ARBA00023163"/>
    </source>
</evidence>
<dbReference type="OrthoDB" id="1922093at2759"/>